<dbReference type="InterPro" id="IPR005467">
    <property type="entry name" value="His_kinase_dom"/>
</dbReference>
<dbReference type="Proteomes" id="UP000008392">
    <property type="component" value="Chromosome"/>
</dbReference>
<keyword evidence="6 11" id="KW-0812">Transmembrane</keyword>
<evidence type="ECO:0000256" key="1">
    <source>
        <dbReference type="ARBA" id="ARBA00000085"/>
    </source>
</evidence>
<dbReference type="Pfam" id="PF00512">
    <property type="entry name" value="HisKA"/>
    <property type="match status" value="1"/>
</dbReference>
<evidence type="ECO:0000256" key="5">
    <source>
        <dbReference type="ARBA" id="ARBA00022679"/>
    </source>
</evidence>
<dbReference type="PROSITE" id="PS50109">
    <property type="entry name" value="HIS_KIN"/>
    <property type="match status" value="1"/>
</dbReference>
<evidence type="ECO:0000256" key="9">
    <source>
        <dbReference type="ARBA" id="ARBA00023012"/>
    </source>
</evidence>
<reference evidence="14 15" key="2">
    <citation type="journal article" date="2006" name="J. Microbiol. Methods">
        <title>Genomic flank-sequencing of plasposon insertion sites for rapid identification of functional genes.</title>
        <authorList>
            <person name="Leveau J.H."/>
            <person name="Gerards S."/>
            <person name="Fritsche K."/>
            <person name="Zondag G."/>
            <person name="van Veen J.A."/>
        </authorList>
    </citation>
    <scope>NUCLEOTIDE SEQUENCE [LARGE SCALE GENOMIC DNA]</scope>
    <source>
        <strain evidence="14 15">Ter331</strain>
    </source>
</reference>
<accession>G0AC96</accession>
<dbReference type="SMART" id="SM00387">
    <property type="entry name" value="HATPase_c"/>
    <property type="match status" value="1"/>
</dbReference>
<sequence>MHCRKCLMQYSLSKKLIVSAAATLVVIALVVSAGLAAVFQWGPELLLKREMLRHVDKIQERMRFDASGKLSGVELNSKMKLLYEALKEDSIYRILDDKGAVLIASDGANIPLFAKGARFDPKTAADTSLVLRRSGLTLYVFTQAISLNDKTYYIQVARSERMHQAIMGSDSASFMMAAGVAVIIAILVFTFVVWGTFNRALRPLRVASDAASRIEFNSLDSRLSTVDVPKELVPLIDAFNTALDRLELDYRLQQEFLATVAHELKTPLALIRGQIELDGTADRQLLLKDVDRMARQVHQLLHLAEVSDRKNFMFEQIDAGEVVVSAVEHLGRLADRLNVSVVLNSPIQKVALMADSGALFVLVKNLLENAIHHSPAGTSAIVTVSAGHIAIRDHGDGIAADNLPLLFKRFWRGANRRDEGAGLGLSICKEISLVHGWRLVVMRDQGPGAEFIVVFS</sequence>
<evidence type="ECO:0000313" key="15">
    <source>
        <dbReference type="Proteomes" id="UP000008392"/>
    </source>
</evidence>
<dbReference type="PANTHER" id="PTHR45436">
    <property type="entry name" value="SENSOR HISTIDINE KINASE YKOH"/>
    <property type="match status" value="1"/>
</dbReference>
<evidence type="ECO:0000256" key="8">
    <source>
        <dbReference type="ARBA" id="ARBA00022989"/>
    </source>
</evidence>
<dbReference type="SMART" id="SM00388">
    <property type="entry name" value="HisKA"/>
    <property type="match status" value="1"/>
</dbReference>
<keyword evidence="4" id="KW-0597">Phosphoprotein</keyword>
<dbReference type="PRINTS" id="PR00344">
    <property type="entry name" value="BCTRLSENSOR"/>
</dbReference>
<evidence type="ECO:0000259" key="13">
    <source>
        <dbReference type="PROSITE" id="PS50885"/>
    </source>
</evidence>
<dbReference type="GO" id="GO:0000155">
    <property type="term" value="F:phosphorelay sensor kinase activity"/>
    <property type="evidence" value="ECO:0007669"/>
    <property type="project" value="InterPro"/>
</dbReference>
<protein>
    <recommendedName>
        <fullName evidence="3">histidine kinase</fullName>
        <ecNumber evidence="3">2.7.13.3</ecNumber>
    </recommendedName>
</protein>
<dbReference type="EC" id="2.7.13.3" evidence="3"/>
<keyword evidence="10 11" id="KW-0472">Membrane</keyword>
<keyword evidence="15" id="KW-1185">Reference proteome</keyword>
<dbReference type="GO" id="GO:0005886">
    <property type="term" value="C:plasma membrane"/>
    <property type="evidence" value="ECO:0007669"/>
    <property type="project" value="TreeGrafter"/>
</dbReference>
<dbReference type="PROSITE" id="PS50885">
    <property type="entry name" value="HAMP"/>
    <property type="match status" value="1"/>
</dbReference>
<reference evidence="14 15" key="4">
    <citation type="journal article" date="2010" name="Environ. Microbiol.">
        <title>The bacterial genus Collimonas: mycophagy, weathering and other adaptive solutions to life in oligotrophic soil environments.</title>
        <authorList>
            <person name="Leveau J.H."/>
            <person name="Uroz S."/>
            <person name="de Boer W."/>
        </authorList>
    </citation>
    <scope>NUCLEOTIDE SEQUENCE [LARGE SCALE GENOMIC DNA]</scope>
    <source>
        <strain evidence="14 15">Ter331</strain>
    </source>
</reference>
<dbReference type="InterPro" id="IPR004358">
    <property type="entry name" value="Sig_transdc_His_kin-like_C"/>
</dbReference>
<evidence type="ECO:0000256" key="2">
    <source>
        <dbReference type="ARBA" id="ARBA00004141"/>
    </source>
</evidence>
<dbReference type="EMBL" id="CP002745">
    <property type="protein sequence ID" value="AEK62451.1"/>
    <property type="molecule type" value="Genomic_DNA"/>
</dbReference>
<dbReference type="InterPro" id="IPR003594">
    <property type="entry name" value="HATPase_dom"/>
</dbReference>
<dbReference type="HOGENOM" id="CLU_000445_89_37_4"/>
<evidence type="ECO:0000256" key="6">
    <source>
        <dbReference type="ARBA" id="ARBA00022692"/>
    </source>
</evidence>
<evidence type="ECO:0000313" key="14">
    <source>
        <dbReference type="EMBL" id="AEK62451.1"/>
    </source>
</evidence>
<dbReference type="Gene3D" id="1.10.287.130">
    <property type="match status" value="1"/>
</dbReference>
<dbReference type="SUPFAM" id="SSF47384">
    <property type="entry name" value="Homodimeric domain of signal transducing histidine kinase"/>
    <property type="match status" value="1"/>
</dbReference>
<name>G0AC96_COLFT</name>
<dbReference type="PANTHER" id="PTHR45436:SF15">
    <property type="entry name" value="SENSOR HISTIDINE KINASE CUSS"/>
    <property type="match status" value="1"/>
</dbReference>
<organism evidence="14 15">
    <name type="scientific">Collimonas fungivorans (strain Ter331)</name>
    <dbReference type="NCBI Taxonomy" id="1005048"/>
    <lineage>
        <taxon>Bacteria</taxon>
        <taxon>Pseudomonadati</taxon>
        <taxon>Pseudomonadota</taxon>
        <taxon>Betaproteobacteria</taxon>
        <taxon>Burkholderiales</taxon>
        <taxon>Oxalobacteraceae</taxon>
        <taxon>Collimonas</taxon>
    </lineage>
</organism>
<gene>
    <name evidence="14" type="primary">cusS</name>
    <name evidence="14" type="ordered locus">CFU_2624</name>
</gene>
<dbReference type="eggNOG" id="COG2205">
    <property type="taxonomic scope" value="Bacteria"/>
</dbReference>
<keyword evidence="9" id="KW-0902">Two-component regulatory system</keyword>
<keyword evidence="5 14" id="KW-0808">Transferase</keyword>
<dbReference type="InterPro" id="IPR003661">
    <property type="entry name" value="HisK_dim/P_dom"/>
</dbReference>
<dbReference type="KEGG" id="cfu:CFU_2624"/>
<dbReference type="InterPro" id="IPR036097">
    <property type="entry name" value="HisK_dim/P_sf"/>
</dbReference>
<dbReference type="CDD" id="cd00082">
    <property type="entry name" value="HisKA"/>
    <property type="match status" value="1"/>
</dbReference>
<comment type="subcellular location">
    <subcellularLocation>
        <location evidence="2">Membrane</location>
        <topology evidence="2">Multi-pass membrane protein</topology>
    </subcellularLocation>
</comment>
<feature type="domain" description="Histidine kinase" evidence="12">
    <location>
        <begin position="259"/>
        <end position="456"/>
    </location>
</feature>
<evidence type="ECO:0000256" key="11">
    <source>
        <dbReference type="SAM" id="Phobius"/>
    </source>
</evidence>
<reference evidence="15" key="6">
    <citation type="submission" date="2011-05" db="EMBL/GenBank/DDBJ databases">
        <title>Complete sequence of Collimonas fungivorans Ter331.</title>
        <authorList>
            <person name="Leveau J.H."/>
        </authorList>
    </citation>
    <scope>NUCLEOTIDE SEQUENCE [LARGE SCALE GENOMIC DNA]</scope>
    <source>
        <strain evidence="15">Ter331</strain>
    </source>
</reference>
<keyword evidence="7 14" id="KW-0418">Kinase</keyword>
<reference evidence="14 15" key="3">
    <citation type="journal article" date="2008" name="FEMS Microbiol. Ecol.">
        <title>Identification and characterization of genes underlying chitinolysis in Collimonas fungivorans Ter331.</title>
        <authorList>
            <person name="Fritsche K."/>
            <person name="de Boer W."/>
            <person name="Gerards S."/>
            <person name="van den Berg M."/>
            <person name="van Veen J.A."/>
            <person name="Leveau J.H."/>
        </authorList>
    </citation>
    <scope>NUCLEOTIDE SEQUENCE [LARGE SCALE GENOMIC DNA]</scope>
    <source>
        <strain evidence="14 15">Ter331</strain>
    </source>
</reference>
<evidence type="ECO:0000256" key="10">
    <source>
        <dbReference type="ARBA" id="ARBA00023136"/>
    </source>
</evidence>
<evidence type="ECO:0000256" key="3">
    <source>
        <dbReference type="ARBA" id="ARBA00012438"/>
    </source>
</evidence>
<dbReference type="AlphaFoldDB" id="G0AC96"/>
<reference evidence="14 15" key="1">
    <citation type="journal article" date="2004" name="Environ. Microbiol.">
        <title>Phylogeny-function analysis of (meta)genomic libraries: screening for expression of ribosomal RNA genes by large-insert library fluorescent in situ hybridization (LIL-FISH).</title>
        <authorList>
            <person name="Leveau J.H."/>
            <person name="Gerards S."/>
            <person name="de Boer W."/>
            <person name="van Veen J.A."/>
        </authorList>
    </citation>
    <scope>NUCLEOTIDE SEQUENCE [LARGE SCALE GENOMIC DNA]</scope>
    <source>
        <strain evidence="14 15">Ter331</strain>
    </source>
</reference>
<dbReference type="InterPro" id="IPR036890">
    <property type="entry name" value="HATPase_C_sf"/>
</dbReference>
<proteinExistence type="predicted"/>
<evidence type="ECO:0000259" key="12">
    <source>
        <dbReference type="PROSITE" id="PS50109"/>
    </source>
</evidence>
<keyword evidence="8 11" id="KW-1133">Transmembrane helix</keyword>
<dbReference type="Pfam" id="PF02518">
    <property type="entry name" value="HATPase_c"/>
    <property type="match status" value="1"/>
</dbReference>
<comment type="catalytic activity">
    <reaction evidence="1">
        <text>ATP + protein L-histidine = ADP + protein N-phospho-L-histidine.</text>
        <dbReference type="EC" id="2.7.13.3"/>
    </reaction>
</comment>
<dbReference type="InterPro" id="IPR003660">
    <property type="entry name" value="HAMP_dom"/>
</dbReference>
<dbReference type="SUPFAM" id="SSF55874">
    <property type="entry name" value="ATPase domain of HSP90 chaperone/DNA topoisomerase II/histidine kinase"/>
    <property type="match status" value="1"/>
</dbReference>
<feature type="domain" description="HAMP" evidence="13">
    <location>
        <begin position="198"/>
        <end position="251"/>
    </location>
</feature>
<dbReference type="Gene3D" id="3.30.565.10">
    <property type="entry name" value="Histidine kinase-like ATPase, C-terminal domain"/>
    <property type="match status" value="1"/>
</dbReference>
<dbReference type="STRING" id="1005048.CFU_2624"/>
<evidence type="ECO:0000256" key="4">
    <source>
        <dbReference type="ARBA" id="ARBA00022553"/>
    </source>
</evidence>
<evidence type="ECO:0000256" key="7">
    <source>
        <dbReference type="ARBA" id="ARBA00022777"/>
    </source>
</evidence>
<reference evidence="14 15" key="5">
    <citation type="journal article" date="2011" name="ISME J.">
        <title>Dual transcriptional profiling of a bacterial/fungal confrontation: Collimonas fungivorans versus Aspergillus niger.</title>
        <authorList>
            <person name="Mela F."/>
            <person name="Fritsche K."/>
            <person name="de Boer W."/>
            <person name="van Veen J.A."/>
            <person name="de Graaff L.H."/>
            <person name="van den Berg M."/>
            <person name="Leveau J.H."/>
        </authorList>
    </citation>
    <scope>NUCLEOTIDE SEQUENCE [LARGE SCALE GENOMIC DNA]</scope>
    <source>
        <strain evidence="14 15">Ter331</strain>
    </source>
</reference>
<feature type="transmembrane region" description="Helical" evidence="11">
    <location>
        <begin position="174"/>
        <end position="197"/>
    </location>
</feature>
<dbReference type="InterPro" id="IPR050428">
    <property type="entry name" value="TCS_sensor_his_kinase"/>
</dbReference>